<reference evidence="3" key="1">
    <citation type="submission" date="2016-04" db="EMBL/GenBank/DDBJ databases">
        <authorList>
            <person name="Evans L.H."/>
            <person name="Alamgir A."/>
            <person name="Owens N."/>
            <person name="Weber N.D."/>
            <person name="Virtaneva K."/>
            <person name="Barbian K."/>
            <person name="Babar A."/>
            <person name="Rosenke K."/>
        </authorList>
    </citation>
    <scope>NUCLEOTIDE SEQUENCE</scope>
    <source>
        <strain evidence="3">86</strain>
    </source>
</reference>
<dbReference type="InterPro" id="IPR008927">
    <property type="entry name" value="6-PGluconate_DH-like_C_sf"/>
</dbReference>
<dbReference type="EMBL" id="FLUQ01000002">
    <property type="protein sequence ID" value="SBW05309.1"/>
    <property type="molecule type" value="Genomic_DNA"/>
</dbReference>
<evidence type="ECO:0000259" key="2">
    <source>
        <dbReference type="PROSITE" id="PS51176"/>
    </source>
</evidence>
<dbReference type="PANTHER" id="PTHR21363">
    <property type="entry name" value="PREPHENATE DEHYDROGENASE"/>
    <property type="match status" value="1"/>
</dbReference>
<evidence type="ECO:0000313" key="3">
    <source>
        <dbReference type="EMBL" id="SBW05309.1"/>
    </source>
</evidence>
<dbReference type="GO" id="GO:0008977">
    <property type="term" value="F:prephenate dehydrogenase (NAD+) activity"/>
    <property type="evidence" value="ECO:0007669"/>
    <property type="project" value="InterPro"/>
</dbReference>
<dbReference type="PROSITE" id="PS51176">
    <property type="entry name" value="PDH_ADH"/>
    <property type="match status" value="1"/>
</dbReference>
<proteinExistence type="predicted"/>
<dbReference type="AlphaFoldDB" id="A0A212K0S6"/>
<dbReference type="SUPFAM" id="SSF48179">
    <property type="entry name" value="6-phosphogluconate dehydrogenase C-terminal domain-like"/>
    <property type="match status" value="1"/>
</dbReference>
<dbReference type="InterPro" id="IPR036291">
    <property type="entry name" value="NAD(P)-bd_dom_sf"/>
</dbReference>
<organism evidence="3">
    <name type="scientific">uncultured delta proteobacterium</name>
    <dbReference type="NCBI Taxonomy" id="34034"/>
    <lineage>
        <taxon>Bacteria</taxon>
        <taxon>Deltaproteobacteria</taxon>
        <taxon>environmental samples</taxon>
    </lineage>
</organism>
<name>A0A212K0S6_9DELT</name>
<dbReference type="Gene3D" id="3.40.50.720">
    <property type="entry name" value="NAD(P)-binding Rossmann-like Domain"/>
    <property type="match status" value="1"/>
</dbReference>
<protein>
    <submittedName>
        <fullName evidence="3">Putative Prephenate dehydrogenase</fullName>
    </submittedName>
</protein>
<dbReference type="InterPro" id="IPR003099">
    <property type="entry name" value="Prephen_DH"/>
</dbReference>
<keyword evidence="1" id="KW-0560">Oxidoreductase</keyword>
<gene>
    <name evidence="3" type="ORF">KL86DPRO_20465</name>
</gene>
<accession>A0A212K0S6</accession>
<dbReference type="PANTHER" id="PTHR21363:SF0">
    <property type="entry name" value="PREPHENATE DEHYDROGENASE [NADP(+)]"/>
    <property type="match status" value="1"/>
</dbReference>
<evidence type="ECO:0000256" key="1">
    <source>
        <dbReference type="ARBA" id="ARBA00023002"/>
    </source>
</evidence>
<dbReference type="GO" id="GO:0004665">
    <property type="term" value="F:prephenate dehydrogenase (NADP+) activity"/>
    <property type="evidence" value="ECO:0007669"/>
    <property type="project" value="InterPro"/>
</dbReference>
<dbReference type="GO" id="GO:0070403">
    <property type="term" value="F:NAD+ binding"/>
    <property type="evidence" value="ECO:0007669"/>
    <property type="project" value="InterPro"/>
</dbReference>
<feature type="domain" description="Prephenate/arogenate dehydrogenase" evidence="2">
    <location>
        <begin position="3"/>
        <end position="255"/>
    </location>
</feature>
<dbReference type="Pfam" id="PF02153">
    <property type="entry name" value="PDH_N"/>
    <property type="match status" value="1"/>
</dbReference>
<dbReference type="SUPFAM" id="SSF51735">
    <property type="entry name" value="NAD(P)-binding Rossmann-fold domains"/>
    <property type="match status" value="1"/>
</dbReference>
<sequence length="255" mass="27648">MNFSVTLVGTRGRMGAMFHEAWGKRRPVHVVNRTRDGSGRAAFRDGDLANGIPLGDVVLLCVPAPAMPETLDRIRPYLREGQILSDVCSVKINPMRWMEERFDGPVVGTHPLFGPENGQTGGKVALVRGKNATDEAMDRVASLFREIGCVPFTATAAEHDSAVGITQSLHFALSAAYFSAAARHENLAPYVTPSFLRFLEAARSELTSGAAMFGEFSAANPLFPGILKELAATLQTAGPDELEKMVAEARVWFEE</sequence>
<dbReference type="GO" id="GO:0006571">
    <property type="term" value="P:tyrosine biosynthetic process"/>
    <property type="evidence" value="ECO:0007669"/>
    <property type="project" value="InterPro"/>
</dbReference>
<dbReference type="InterPro" id="IPR050812">
    <property type="entry name" value="Preph/Arog_dehydrog"/>
</dbReference>
<dbReference type="InterPro" id="IPR046826">
    <property type="entry name" value="PDH_N"/>
</dbReference>